<proteinExistence type="predicted"/>
<sequence>MMLFNGMRLDVLLIGLPEMAHAKSIFYLDERLLLRFFYSIFWNNYGNDALGKCSCLCVICMIVFIFSRCRIVS</sequence>
<dbReference type="Proteomes" id="UP000000812">
    <property type="component" value="Chromosome"/>
</dbReference>
<name>Q9PEC8_XYLFA</name>
<accession>Q9PEC8</accession>
<organism evidence="1 2">
    <name type="scientific">Xylella fastidiosa (strain 9a5c)</name>
    <dbReference type="NCBI Taxonomy" id="160492"/>
    <lineage>
        <taxon>Bacteria</taxon>
        <taxon>Pseudomonadati</taxon>
        <taxon>Pseudomonadota</taxon>
        <taxon>Gammaproteobacteria</taxon>
        <taxon>Lysobacterales</taxon>
        <taxon>Lysobacteraceae</taxon>
        <taxon>Xylella</taxon>
    </lineage>
</organism>
<dbReference type="PIR" id="D82722">
    <property type="entry name" value="D82722"/>
</dbReference>
<protein>
    <submittedName>
        <fullName evidence="1">Uncharacterized protein</fullName>
    </submittedName>
</protein>
<dbReference type="KEGG" id="xfa:XF_1100"/>
<dbReference type="HOGENOM" id="CLU_2704032_0_0_6"/>
<reference evidence="1 2" key="1">
    <citation type="journal article" date="2000" name="Nature">
        <title>The genome sequence of the plant pathogen Xylella fastidiosa.</title>
        <authorList>
            <person name="Simpson A.J."/>
            <person name="Reinach F.C."/>
            <person name="Arruda P."/>
            <person name="Abreu F.A."/>
            <person name="Acencio M."/>
            <person name="Alvarenga R."/>
            <person name="Alves L.M."/>
            <person name="Araya J.E."/>
            <person name="Baia G.S."/>
            <person name="Baptista C.S."/>
            <person name="Barros M.H."/>
            <person name="Bonaccorsi E.D."/>
            <person name="Bordin S."/>
            <person name="Bove J.M."/>
            <person name="Briones M.R."/>
            <person name="Bueno M.R."/>
            <person name="Camargo A.A."/>
            <person name="Camargo L.E."/>
            <person name="Carraro D.M."/>
            <person name="Carrer H."/>
            <person name="Colauto N.B."/>
            <person name="Colombo C."/>
            <person name="Costa F.F."/>
            <person name="Costa M.C."/>
            <person name="Costa-Neto C.M."/>
            <person name="Coutinho L.L."/>
            <person name="Cristofani M."/>
            <person name="Dias-Neto E."/>
            <person name="Docena C."/>
            <person name="El-Dorry H."/>
            <person name="Facincani A.P."/>
            <person name="Ferreira A.J."/>
            <person name="Ferreira V.C."/>
            <person name="Ferro J.A."/>
            <person name="Fraga J.S."/>
            <person name="Franca S.C."/>
            <person name="Franco M.C."/>
            <person name="Frohme M."/>
            <person name="Furlan L.R."/>
            <person name="Garnier M."/>
            <person name="Goldman G.H."/>
            <person name="Goldman M.H."/>
            <person name="Gomes S.L."/>
            <person name="Gruber A."/>
            <person name="Ho P.L."/>
            <person name="Hoheisel J.D."/>
            <person name="Junqueira M.L."/>
            <person name="Kemper E.L."/>
            <person name="Kitajima J.P."/>
            <person name="Krieger J.E."/>
            <person name="Kuramae E.E."/>
            <person name="Laigret F."/>
            <person name="Lambais M.R."/>
            <person name="Leite L.C."/>
            <person name="Lemos E.G."/>
            <person name="Lemos M.V."/>
            <person name="Lopes S.A."/>
            <person name="Lopes C.R."/>
            <person name="Machado J.A."/>
            <person name="Machado M.A."/>
            <person name="Madeira A.M."/>
            <person name="Madeira H.M."/>
            <person name="Marino C.L."/>
            <person name="Marques M.V."/>
            <person name="Martins E.A."/>
            <person name="Martins E.M."/>
            <person name="Matsukuma A.Y."/>
            <person name="Menck C.F."/>
            <person name="Miracca E.C."/>
            <person name="Miyaki C.Y."/>
            <person name="Monteriro-Vitorello C.B."/>
            <person name="Moon D.H."/>
            <person name="Nagai M.A."/>
            <person name="Nascimento A.L."/>
            <person name="Netto L.E."/>
            <person name="Nhani A.Jr."/>
            <person name="Nobrega F.G."/>
            <person name="Nunes L.R."/>
            <person name="Oliveira M.A."/>
            <person name="de Oliveira M.C."/>
            <person name="de Oliveira R.C."/>
            <person name="Palmieri D.A."/>
            <person name="Paris A."/>
            <person name="Peixoto B.R."/>
            <person name="Pereira G.A."/>
            <person name="Pereira H.A.Jr."/>
            <person name="Pesquero J.B."/>
            <person name="Quaggio R.B."/>
            <person name="Roberto P.G."/>
            <person name="Rodrigues V."/>
            <person name="de M Rosa A.J."/>
            <person name="de Rosa V.E.Jr."/>
            <person name="de Sa R.G."/>
            <person name="Santelli R.V."/>
            <person name="Sawasaki H.E."/>
            <person name="da Silva A.C."/>
            <person name="da Silva A.M."/>
            <person name="da Silva F.R."/>
            <person name="da Silva W.A.Jr."/>
            <person name="da Silveira J.F."/>
            <person name="Silvestri M.L."/>
            <person name="Siqueira W.J."/>
            <person name="de Souza A.A."/>
            <person name="de Souza A.P."/>
            <person name="Terenzi M.F."/>
            <person name="Truffi D."/>
            <person name="Tsai S.M."/>
            <person name="Tsuhako M.H."/>
            <person name="Vallada H."/>
            <person name="Van Sluys M.A."/>
            <person name="Verjovski-Almeida S."/>
            <person name="Vettore A.L."/>
            <person name="Zago M.A."/>
            <person name="Zatz M."/>
            <person name="Meidanis J."/>
            <person name="Setubal J.C."/>
        </authorList>
    </citation>
    <scope>NUCLEOTIDE SEQUENCE [LARGE SCALE GENOMIC DNA]</scope>
    <source>
        <strain evidence="1 2">9a5c</strain>
    </source>
</reference>
<gene>
    <name evidence="1" type="ordered locus">XF_1100</name>
</gene>
<dbReference type="AlphaFoldDB" id="Q9PEC8"/>
<dbReference type="EMBL" id="AE003849">
    <property type="protein sequence ID" value="AAF83910.1"/>
    <property type="molecule type" value="Genomic_DNA"/>
</dbReference>
<evidence type="ECO:0000313" key="2">
    <source>
        <dbReference type="Proteomes" id="UP000000812"/>
    </source>
</evidence>
<evidence type="ECO:0000313" key="1">
    <source>
        <dbReference type="EMBL" id="AAF83910.1"/>
    </source>
</evidence>